<reference evidence="2" key="1">
    <citation type="submission" date="2021-01" db="EMBL/GenBank/DDBJ databases">
        <authorList>
            <person name="Corre E."/>
            <person name="Pelletier E."/>
            <person name="Niang G."/>
            <person name="Scheremetjew M."/>
            <person name="Finn R."/>
            <person name="Kale V."/>
            <person name="Holt S."/>
            <person name="Cochrane G."/>
            <person name="Meng A."/>
            <person name="Brown T."/>
            <person name="Cohen L."/>
        </authorList>
    </citation>
    <scope>NUCLEOTIDE SEQUENCE</scope>
    <source>
        <strain evidence="2">CCMP1594</strain>
    </source>
</reference>
<protein>
    <submittedName>
        <fullName evidence="2">Uncharacterized protein</fullName>
    </submittedName>
</protein>
<accession>A0A7S4LJ78</accession>
<dbReference type="AlphaFoldDB" id="A0A7S4LJ78"/>
<proteinExistence type="predicted"/>
<gene>
    <name evidence="2" type="ORF">EGYM00163_LOCUS44558</name>
</gene>
<evidence type="ECO:0000256" key="1">
    <source>
        <dbReference type="SAM" id="MobiDB-lite"/>
    </source>
</evidence>
<feature type="region of interest" description="Disordered" evidence="1">
    <location>
        <begin position="75"/>
        <end position="104"/>
    </location>
</feature>
<evidence type="ECO:0000313" key="2">
    <source>
        <dbReference type="EMBL" id="CAE0833266.1"/>
    </source>
</evidence>
<sequence>MRRMGLPNAWKGGAKCAERGRRTCPQRCPKAAWKGVAKRVAKLIETPNDATKDATAQEAPYDTKKVDFIHSFPMTLQKSTSKSTQEAPNDTSDANEQMSTNENK</sequence>
<organism evidence="2">
    <name type="scientific">Eutreptiella gymnastica</name>
    <dbReference type="NCBI Taxonomy" id="73025"/>
    <lineage>
        <taxon>Eukaryota</taxon>
        <taxon>Discoba</taxon>
        <taxon>Euglenozoa</taxon>
        <taxon>Euglenida</taxon>
        <taxon>Spirocuta</taxon>
        <taxon>Euglenophyceae</taxon>
        <taxon>Eutreptiales</taxon>
        <taxon>Eutreptiaceae</taxon>
        <taxon>Eutreptiella</taxon>
    </lineage>
</organism>
<dbReference type="EMBL" id="HBJA01129697">
    <property type="protein sequence ID" value="CAE0833266.1"/>
    <property type="molecule type" value="Transcribed_RNA"/>
</dbReference>
<name>A0A7S4LJ78_9EUGL</name>